<accession>A1RUA5</accession>
<dbReference type="AlphaFoldDB" id="A1RUA5"/>
<protein>
    <submittedName>
        <fullName evidence="1">Uncharacterized protein</fullName>
    </submittedName>
</protein>
<reference evidence="1" key="1">
    <citation type="submission" date="2006-12" db="EMBL/GenBank/DDBJ databases">
        <title>Complete sequence of Pyrobaculum islandicum DSM 4184.</title>
        <authorList>
            <person name="Copeland A."/>
            <person name="Lucas S."/>
            <person name="Lapidus A."/>
            <person name="Barry K."/>
            <person name="Detter J.C."/>
            <person name="Glavina del Rio T."/>
            <person name="Dalin E."/>
            <person name="Tice H."/>
            <person name="Pitluck S."/>
            <person name="Meincke L."/>
            <person name="Brettin T."/>
            <person name="Bruce D."/>
            <person name="Han C."/>
            <person name="Tapia R."/>
            <person name="Gilna P."/>
            <person name="Schmutz J."/>
            <person name="Larimer F."/>
            <person name="Land M."/>
            <person name="Hauser L."/>
            <person name="Kyrpides N."/>
            <person name="Mikhailova N."/>
            <person name="Cozen A.E."/>
            <person name="Fitz-Gibbon S.T."/>
            <person name="House C.H."/>
            <person name="Saltikov C."/>
            <person name="Lowe T."/>
            <person name="Richardson P."/>
        </authorList>
    </citation>
    <scope>NUCLEOTIDE SEQUENCE [LARGE SCALE GENOMIC DNA]</scope>
    <source>
        <strain evidence="1">DSM 4184</strain>
    </source>
</reference>
<dbReference type="HOGENOM" id="CLU_1965653_0_0_2"/>
<keyword evidence="2" id="KW-1185">Reference proteome</keyword>
<proteinExistence type="predicted"/>
<evidence type="ECO:0000313" key="2">
    <source>
        <dbReference type="Proteomes" id="UP000002595"/>
    </source>
</evidence>
<dbReference type="Proteomes" id="UP000002595">
    <property type="component" value="Chromosome"/>
</dbReference>
<dbReference type="EMBL" id="CP000504">
    <property type="protein sequence ID" value="ABL88537.1"/>
    <property type="molecule type" value="Genomic_DNA"/>
</dbReference>
<evidence type="ECO:0000313" key="1">
    <source>
        <dbReference type="EMBL" id="ABL88537.1"/>
    </source>
</evidence>
<gene>
    <name evidence="1" type="ordered locus">Pisl_1375</name>
</gene>
<organism evidence="1 2">
    <name type="scientific">Pyrobaculum islandicum (strain DSM 4184 / JCM 9189 / GEO3)</name>
    <dbReference type="NCBI Taxonomy" id="384616"/>
    <lineage>
        <taxon>Archaea</taxon>
        <taxon>Thermoproteota</taxon>
        <taxon>Thermoprotei</taxon>
        <taxon>Thermoproteales</taxon>
        <taxon>Thermoproteaceae</taxon>
        <taxon>Pyrobaculum</taxon>
    </lineage>
</organism>
<sequence length="127" mass="13758">MTVARVQHGVAYDTDCSSGIYRGLGWINTAGIFGVTFYNQITMEGQQWSGWSAISTGWVSFSPPKTRVKIAQSTSVYFGINIGGSGVYGQIGSVSTSWDLLPKEVYVVSYATGTAGSNYLTRYIRVC</sequence>
<dbReference type="KEGG" id="pis:Pisl_1375"/>
<name>A1RUA5_PYRIL</name>